<dbReference type="PANTHER" id="PTHR10972">
    <property type="entry name" value="OXYSTEROL-BINDING PROTEIN-RELATED"/>
    <property type="match status" value="1"/>
</dbReference>
<dbReference type="EMBL" id="JAHUTI010081299">
    <property type="protein sequence ID" value="MED6258778.1"/>
    <property type="molecule type" value="Genomic_DNA"/>
</dbReference>
<proteinExistence type="predicted"/>
<protein>
    <submittedName>
        <fullName evidence="2">Uncharacterized protein</fullName>
    </submittedName>
</protein>
<name>A0ABU7CAR3_9TELE</name>
<dbReference type="PANTHER" id="PTHR10972:SF53">
    <property type="entry name" value="OXYSTEROL-BINDING PROTEIN-RELATED PROTEIN 1"/>
    <property type="match status" value="1"/>
</dbReference>
<evidence type="ECO:0000256" key="1">
    <source>
        <dbReference type="SAM" id="MobiDB-lite"/>
    </source>
</evidence>
<dbReference type="Gene3D" id="3.30.70.3490">
    <property type="match status" value="1"/>
</dbReference>
<accession>A0ABU7CAR3</accession>
<dbReference type="Pfam" id="PF01237">
    <property type="entry name" value="Oxysterol_BP"/>
    <property type="match status" value="1"/>
</dbReference>
<dbReference type="InterPro" id="IPR000648">
    <property type="entry name" value="Oxysterol-bd"/>
</dbReference>
<keyword evidence="3" id="KW-1185">Reference proteome</keyword>
<evidence type="ECO:0000313" key="3">
    <source>
        <dbReference type="Proteomes" id="UP001345963"/>
    </source>
</evidence>
<dbReference type="Proteomes" id="UP001345963">
    <property type="component" value="Unassembled WGS sequence"/>
</dbReference>
<dbReference type="InterPro" id="IPR037239">
    <property type="entry name" value="OSBP_sf"/>
</dbReference>
<comment type="caution">
    <text evidence="2">The sequence shown here is derived from an EMBL/GenBank/DDBJ whole genome shotgun (WGS) entry which is preliminary data.</text>
</comment>
<gene>
    <name evidence="2" type="ORF">ATANTOWER_012297</name>
</gene>
<feature type="region of interest" description="Disordered" evidence="1">
    <location>
        <begin position="188"/>
        <end position="207"/>
    </location>
</feature>
<dbReference type="SUPFAM" id="SSF144000">
    <property type="entry name" value="Oxysterol-binding protein-like"/>
    <property type="match status" value="1"/>
</dbReference>
<feature type="non-terminal residue" evidence="2">
    <location>
        <position position="1"/>
    </location>
</feature>
<sequence length="248" mass="28098">LGKSAVSISNHVDFLERNCTKLKVTFLIKAKRSCVHSTGSGLSACTLSTRPFLKLTRKTTKKEQRRRKPAKRQTARTAIIRKGAQMVTLAEMQTCAAQANSGEQEGVPSPAADTVEVIPGSQLLWRIAPRPANSTQMYSFTSFAMQLNELNKDMEGVIPQTDCRLRPDIRAMENGDIDLASEEKKRLEEKQRAARKNRSKSDEEWKTRSLPLGPRWFQQGPNPHTRSQDWLFSGGYWDRNYSQLPDIY</sequence>
<evidence type="ECO:0000313" key="2">
    <source>
        <dbReference type="EMBL" id="MED6258778.1"/>
    </source>
</evidence>
<reference evidence="2 3" key="1">
    <citation type="submission" date="2021-07" db="EMBL/GenBank/DDBJ databases">
        <authorList>
            <person name="Palmer J.M."/>
        </authorList>
    </citation>
    <scope>NUCLEOTIDE SEQUENCE [LARGE SCALE GENOMIC DNA]</scope>
    <source>
        <strain evidence="2 3">AT_MEX2019</strain>
        <tissue evidence="2">Muscle</tissue>
    </source>
</reference>
<organism evidence="2 3">
    <name type="scientific">Ataeniobius toweri</name>
    <dbReference type="NCBI Taxonomy" id="208326"/>
    <lineage>
        <taxon>Eukaryota</taxon>
        <taxon>Metazoa</taxon>
        <taxon>Chordata</taxon>
        <taxon>Craniata</taxon>
        <taxon>Vertebrata</taxon>
        <taxon>Euteleostomi</taxon>
        <taxon>Actinopterygii</taxon>
        <taxon>Neopterygii</taxon>
        <taxon>Teleostei</taxon>
        <taxon>Neoteleostei</taxon>
        <taxon>Acanthomorphata</taxon>
        <taxon>Ovalentaria</taxon>
        <taxon>Atherinomorphae</taxon>
        <taxon>Cyprinodontiformes</taxon>
        <taxon>Goodeidae</taxon>
        <taxon>Ataeniobius</taxon>
    </lineage>
</organism>